<feature type="compositionally biased region" description="Low complexity" evidence="1">
    <location>
        <begin position="141"/>
        <end position="150"/>
    </location>
</feature>
<evidence type="ECO:0000313" key="3">
    <source>
        <dbReference type="Proteomes" id="UP000775872"/>
    </source>
</evidence>
<dbReference type="OrthoDB" id="5149310at2759"/>
<protein>
    <submittedName>
        <fullName evidence="2">Uncharacterized protein</fullName>
    </submittedName>
</protein>
<reference evidence="2" key="1">
    <citation type="submission" date="2021-10" db="EMBL/GenBank/DDBJ databases">
        <authorList>
            <person name="Piombo E."/>
        </authorList>
    </citation>
    <scope>NUCLEOTIDE SEQUENCE</scope>
</reference>
<evidence type="ECO:0000256" key="1">
    <source>
        <dbReference type="SAM" id="MobiDB-lite"/>
    </source>
</evidence>
<keyword evidence="3" id="KW-1185">Reference proteome</keyword>
<feature type="non-terminal residue" evidence="2">
    <location>
        <position position="169"/>
    </location>
</feature>
<gene>
    <name evidence="2" type="ORF">CSOL1703_00011008</name>
</gene>
<feature type="region of interest" description="Disordered" evidence="1">
    <location>
        <begin position="1"/>
        <end position="60"/>
    </location>
</feature>
<dbReference type="AlphaFoldDB" id="A0A9N9W8B3"/>
<feature type="compositionally biased region" description="Polar residues" evidence="1">
    <location>
        <begin position="16"/>
        <end position="27"/>
    </location>
</feature>
<accession>A0A9N9W8B3</accession>
<dbReference type="EMBL" id="CABFOC020000011">
    <property type="protein sequence ID" value="CAH0045262.1"/>
    <property type="molecule type" value="Genomic_DNA"/>
</dbReference>
<evidence type="ECO:0000313" key="2">
    <source>
        <dbReference type="EMBL" id="CAH0045262.1"/>
    </source>
</evidence>
<feature type="region of interest" description="Disordered" evidence="1">
    <location>
        <begin position="111"/>
        <end position="169"/>
    </location>
</feature>
<organism evidence="2 3">
    <name type="scientific">Clonostachys solani</name>
    <dbReference type="NCBI Taxonomy" id="160281"/>
    <lineage>
        <taxon>Eukaryota</taxon>
        <taxon>Fungi</taxon>
        <taxon>Dikarya</taxon>
        <taxon>Ascomycota</taxon>
        <taxon>Pezizomycotina</taxon>
        <taxon>Sordariomycetes</taxon>
        <taxon>Hypocreomycetidae</taxon>
        <taxon>Hypocreales</taxon>
        <taxon>Bionectriaceae</taxon>
        <taxon>Clonostachys</taxon>
    </lineage>
</organism>
<comment type="caution">
    <text evidence="2">The sequence shown here is derived from an EMBL/GenBank/DDBJ whole genome shotgun (WGS) entry which is preliminary data.</text>
</comment>
<sequence length="169" mass="18109">PPPFSSQRSPKLVNNLHPNTMPPQGNNHAFHRAATASRSGSHRIANPPTKRSPGPIDGYCQGLGDGGRDIDCWWDNQFPLDAVDELLFPCTWHETQLGCASCDGQHIYTGYDSPSPAPQPAPAKGGIKDKTANARTKSKSSKPAAANKHSSVGRHKPRPATKKGPSKNC</sequence>
<name>A0A9N9W8B3_9HYPO</name>
<feature type="compositionally biased region" description="Basic residues" evidence="1">
    <location>
        <begin position="151"/>
        <end position="169"/>
    </location>
</feature>
<dbReference type="Proteomes" id="UP000775872">
    <property type="component" value="Unassembled WGS sequence"/>
</dbReference>
<proteinExistence type="predicted"/>